<dbReference type="STRING" id="580166.AUP43_13020"/>
<dbReference type="PRINTS" id="PR00081">
    <property type="entry name" value="GDHRDH"/>
</dbReference>
<dbReference type="PANTHER" id="PTHR42879:SF6">
    <property type="entry name" value="NADPH-DEPENDENT REDUCTASE BACG"/>
    <property type="match status" value="1"/>
</dbReference>
<name>A0A154VQ42_9PROT</name>
<dbReference type="InterPro" id="IPR050259">
    <property type="entry name" value="SDR"/>
</dbReference>
<dbReference type="Proteomes" id="UP000076400">
    <property type="component" value="Unassembled WGS sequence"/>
</dbReference>
<dbReference type="SUPFAM" id="SSF51735">
    <property type="entry name" value="NAD(P)-binding Rossmann-fold domains"/>
    <property type="match status" value="1"/>
</dbReference>
<dbReference type="PANTHER" id="PTHR42879">
    <property type="entry name" value="3-OXOACYL-(ACYL-CARRIER-PROTEIN) REDUCTASE"/>
    <property type="match status" value="1"/>
</dbReference>
<accession>A0A154VQ42</accession>
<keyword evidence="3" id="KW-1185">Reference proteome</keyword>
<dbReference type="EMBL" id="LPXN01000145">
    <property type="protein sequence ID" value="KZD03432.1"/>
    <property type="molecule type" value="Genomic_DNA"/>
</dbReference>
<evidence type="ECO:0000313" key="3">
    <source>
        <dbReference type="Proteomes" id="UP000076400"/>
    </source>
</evidence>
<sequence>MAVCARSADQLATLAAEIEGLGRRVHSVAVDLMAEGAPGAFVASTLAALGGLDLVVTNAGATERGNFVELTEAQWRNGYALKFFAHVWLLQAAWPHLAQTGGKSGGNPGGRVVLVAGIGGRTPGAEFAIGGSVNAALLSLTKALAEQGLKDGVRVNAINPGPVRTDRLTRRIRSYAAENQISEAAAAQRMEGEFGVVRFGEVEDIAAAVAFLAGPEADYFQGSLIDLDGGQTKTL</sequence>
<dbReference type="InterPro" id="IPR036291">
    <property type="entry name" value="NAD(P)-bd_dom_sf"/>
</dbReference>
<organism evidence="2 3">
    <name type="scientific">Oceanibaculum pacificum</name>
    <dbReference type="NCBI Taxonomy" id="580166"/>
    <lineage>
        <taxon>Bacteria</taxon>
        <taxon>Pseudomonadati</taxon>
        <taxon>Pseudomonadota</taxon>
        <taxon>Alphaproteobacteria</taxon>
        <taxon>Rhodospirillales</taxon>
        <taxon>Oceanibaculaceae</taxon>
        <taxon>Oceanibaculum</taxon>
    </lineage>
</organism>
<dbReference type="Pfam" id="PF13561">
    <property type="entry name" value="adh_short_C2"/>
    <property type="match status" value="1"/>
</dbReference>
<dbReference type="Gene3D" id="3.40.50.720">
    <property type="entry name" value="NAD(P)-binding Rossmann-like Domain"/>
    <property type="match status" value="1"/>
</dbReference>
<reference evidence="2 3" key="1">
    <citation type="submission" date="2015-12" db="EMBL/GenBank/DDBJ databases">
        <title>Genome sequence of Oceanibaculum pacificum MCCC 1A02656.</title>
        <authorList>
            <person name="Lu L."/>
            <person name="Lai Q."/>
            <person name="Shao Z."/>
            <person name="Qian P."/>
        </authorList>
    </citation>
    <scope>NUCLEOTIDE SEQUENCE [LARGE SCALE GENOMIC DNA]</scope>
    <source>
        <strain evidence="2 3">MCCC 1A02656</strain>
    </source>
</reference>
<dbReference type="InterPro" id="IPR002347">
    <property type="entry name" value="SDR_fam"/>
</dbReference>
<dbReference type="AlphaFoldDB" id="A0A154VQ42"/>
<gene>
    <name evidence="2" type="ORF">AUP43_13020</name>
</gene>
<comment type="similarity">
    <text evidence="1">Belongs to the short-chain dehydrogenases/reductases (SDR) family.</text>
</comment>
<evidence type="ECO:0000313" key="2">
    <source>
        <dbReference type="EMBL" id="KZD03432.1"/>
    </source>
</evidence>
<comment type="caution">
    <text evidence="2">The sequence shown here is derived from an EMBL/GenBank/DDBJ whole genome shotgun (WGS) entry which is preliminary data.</text>
</comment>
<protein>
    <submittedName>
        <fullName evidence="2">Short-chain dehydrogenase</fullName>
    </submittedName>
</protein>
<proteinExistence type="inferred from homology"/>
<evidence type="ECO:0000256" key="1">
    <source>
        <dbReference type="ARBA" id="ARBA00006484"/>
    </source>
</evidence>